<name>A0A3S0HJ46_9BACI</name>
<dbReference type="Pfam" id="PF01520">
    <property type="entry name" value="Amidase_3"/>
    <property type="match status" value="1"/>
</dbReference>
<evidence type="ECO:0000313" key="9">
    <source>
        <dbReference type="Proteomes" id="UP000276349"/>
    </source>
</evidence>
<feature type="domain" description="SLH" evidence="6">
    <location>
        <begin position="154"/>
        <end position="218"/>
    </location>
</feature>
<dbReference type="GO" id="GO:0071555">
    <property type="term" value="P:cell wall organization"/>
    <property type="evidence" value="ECO:0007669"/>
    <property type="project" value="UniProtKB-KW"/>
</dbReference>
<dbReference type="SUPFAM" id="SSF53187">
    <property type="entry name" value="Zn-dependent exopeptidases"/>
    <property type="match status" value="1"/>
</dbReference>
<evidence type="ECO:0000259" key="7">
    <source>
        <dbReference type="PROSITE" id="PS51781"/>
    </source>
</evidence>
<keyword evidence="3" id="KW-0961">Cell wall biogenesis/degradation</keyword>
<dbReference type="GO" id="GO:0008745">
    <property type="term" value="F:N-acetylmuramoyl-L-alanine amidase activity"/>
    <property type="evidence" value="ECO:0007669"/>
    <property type="project" value="InterPro"/>
</dbReference>
<accession>A0A3S0HJ46</accession>
<dbReference type="InterPro" id="IPR002508">
    <property type="entry name" value="MurNAc-LAA_cat"/>
</dbReference>
<dbReference type="Proteomes" id="UP000276349">
    <property type="component" value="Unassembled WGS sequence"/>
</dbReference>
<gene>
    <name evidence="8" type="ORF">EKG35_09655</name>
</gene>
<dbReference type="RefSeq" id="WP_126294244.1">
    <property type="nucleotide sequence ID" value="NZ_RXNR01000022.1"/>
</dbReference>
<evidence type="ECO:0000256" key="2">
    <source>
        <dbReference type="ARBA" id="ARBA00022801"/>
    </source>
</evidence>
<dbReference type="OrthoDB" id="9806267at2"/>
<evidence type="ECO:0000256" key="4">
    <source>
        <dbReference type="SAM" id="MobiDB-lite"/>
    </source>
</evidence>
<dbReference type="Pfam" id="PF00395">
    <property type="entry name" value="SLH"/>
    <property type="match status" value="3"/>
</dbReference>
<feature type="domain" description="SLH" evidence="6">
    <location>
        <begin position="93"/>
        <end position="153"/>
    </location>
</feature>
<comment type="caution">
    <text evidence="8">The sequence shown here is derived from an EMBL/GenBank/DDBJ whole genome shotgun (WGS) entry which is preliminary data.</text>
</comment>
<dbReference type="InterPro" id="IPR003646">
    <property type="entry name" value="SH3-like_bac-type"/>
</dbReference>
<feature type="domain" description="SLH" evidence="6">
    <location>
        <begin position="25"/>
        <end position="91"/>
    </location>
</feature>
<dbReference type="PROSITE" id="PS51272">
    <property type="entry name" value="SLH"/>
    <property type="match status" value="3"/>
</dbReference>
<dbReference type="CDD" id="cd02696">
    <property type="entry name" value="MurNAc-LAA"/>
    <property type="match status" value="1"/>
</dbReference>
<evidence type="ECO:0000259" key="6">
    <source>
        <dbReference type="PROSITE" id="PS51272"/>
    </source>
</evidence>
<dbReference type="Pfam" id="PF08239">
    <property type="entry name" value="SH3_3"/>
    <property type="match status" value="2"/>
</dbReference>
<evidence type="ECO:0000313" key="8">
    <source>
        <dbReference type="EMBL" id="RTQ93186.1"/>
    </source>
</evidence>
<dbReference type="PANTHER" id="PTHR30404">
    <property type="entry name" value="N-ACETYLMURAMOYL-L-ALANINE AMIDASE"/>
    <property type="match status" value="1"/>
</dbReference>
<dbReference type="InterPro" id="IPR050695">
    <property type="entry name" value="N-acetylmuramoyl_amidase_3"/>
</dbReference>
<keyword evidence="2" id="KW-0378">Hydrolase</keyword>
<dbReference type="SMART" id="SM00646">
    <property type="entry name" value="Ami_3"/>
    <property type="match status" value="1"/>
</dbReference>
<organism evidence="8 9">
    <name type="scientific">Lysinibacillus telephonicus</name>
    <dbReference type="NCBI Taxonomy" id="1714840"/>
    <lineage>
        <taxon>Bacteria</taxon>
        <taxon>Bacillati</taxon>
        <taxon>Bacillota</taxon>
        <taxon>Bacilli</taxon>
        <taxon>Bacillales</taxon>
        <taxon>Bacillaceae</taxon>
        <taxon>Lysinibacillus</taxon>
    </lineage>
</organism>
<dbReference type="SMART" id="SM00287">
    <property type="entry name" value="SH3b"/>
    <property type="match status" value="3"/>
</dbReference>
<dbReference type="InterPro" id="IPR001119">
    <property type="entry name" value="SLH_dom"/>
</dbReference>
<feature type="signal peptide" evidence="5">
    <location>
        <begin position="1"/>
        <end position="25"/>
    </location>
</feature>
<dbReference type="GO" id="GO:0009253">
    <property type="term" value="P:peptidoglycan catabolic process"/>
    <property type="evidence" value="ECO:0007669"/>
    <property type="project" value="InterPro"/>
</dbReference>
<dbReference type="GO" id="GO:0030288">
    <property type="term" value="C:outer membrane-bounded periplasmic space"/>
    <property type="evidence" value="ECO:0007669"/>
    <property type="project" value="TreeGrafter"/>
</dbReference>
<dbReference type="PANTHER" id="PTHR30404:SF0">
    <property type="entry name" value="N-ACETYLMURAMOYL-L-ALANINE AMIDASE AMIC"/>
    <property type="match status" value="1"/>
</dbReference>
<evidence type="ECO:0000256" key="1">
    <source>
        <dbReference type="ARBA" id="ARBA00022729"/>
    </source>
</evidence>
<dbReference type="Gene3D" id="3.40.630.40">
    <property type="entry name" value="Zn-dependent exopeptidases"/>
    <property type="match status" value="1"/>
</dbReference>
<feature type="domain" description="SH3b" evidence="7">
    <location>
        <begin position="230"/>
        <end position="294"/>
    </location>
</feature>
<dbReference type="AlphaFoldDB" id="A0A3S0HJ46"/>
<protein>
    <submittedName>
        <fullName evidence="8">N-acetylmuramoyl-L-alanine amidase</fullName>
    </submittedName>
</protein>
<evidence type="ECO:0000256" key="3">
    <source>
        <dbReference type="ARBA" id="ARBA00023316"/>
    </source>
</evidence>
<feature type="region of interest" description="Disordered" evidence="4">
    <location>
        <begin position="366"/>
        <end position="387"/>
    </location>
</feature>
<dbReference type="EMBL" id="RXNR01000022">
    <property type="protein sequence ID" value="RTQ93186.1"/>
    <property type="molecule type" value="Genomic_DNA"/>
</dbReference>
<keyword evidence="1 5" id="KW-0732">Signal</keyword>
<proteinExistence type="predicted"/>
<dbReference type="PROSITE" id="PS51781">
    <property type="entry name" value="SH3B"/>
    <property type="match status" value="2"/>
</dbReference>
<dbReference type="Gene3D" id="2.30.30.40">
    <property type="entry name" value="SH3 Domains"/>
    <property type="match status" value="2"/>
</dbReference>
<keyword evidence="9" id="KW-1185">Reference proteome</keyword>
<feature type="domain" description="SH3b" evidence="7">
    <location>
        <begin position="391"/>
        <end position="453"/>
    </location>
</feature>
<evidence type="ECO:0000256" key="5">
    <source>
        <dbReference type="SAM" id="SignalP"/>
    </source>
</evidence>
<reference evidence="8 9" key="1">
    <citation type="submission" date="2018-12" db="EMBL/GenBank/DDBJ databases">
        <authorList>
            <person name="Yu L."/>
        </authorList>
    </citation>
    <scope>NUCLEOTIDE SEQUENCE [LARGE SCALE GENOMIC DNA]</scope>
    <source>
        <strain evidence="8 9">S5H2222</strain>
    </source>
</reference>
<sequence length="641" mass="70757">MSIKKVSLFVVVFFMSMFTIHNVSASQRFVDVPSSHGAYEEINYLVDLGVIKGYTENGKSYYKPNNYVTRGQAAKMVVESTGHEPLVVSNSSFSDIKIDLYPELSGYVESAVKLGFFTEYSAGKFAPNRPLTRNEMAKTLSKAFNLDVEKYANLTVPFTDISPKDPYYKYIAAIYYNGITKGNETGTKFNPNEPVKRSQFASFIARSAEEKYRLDLPVQGVTVPNEEDAIGTVKSTTDNLNVRSSATSSTSANIIGKVNTGAKLPVFEVEGSWLKVSYNGRYAYISSSYTQFLDQDGQPVGSVKKEVLANASEVIFYKTRDINGKELGSFSNGEKIKVYKTVGNWYLTIQNGIPGYVRISQTKEIEPVEEEPNEEQPPNVDDNQDNELTTNTIGMATVDSLHIRSEASSSSKSLGTINRGTYVEVHSISGNWAKISYNGIDGYTHKTYLRLINQSGSAVAGRIIVLDPGHGGKDPGTSKSGAIEKEIVLKVATKVKQKLEAAGAKVYMTRAGDTYPTLQDRVDFAQNNYAEVFVSIHVNSASSESASGTETYYSISGNENEKEDYRLASAINSQIVNNAGMVDRGVRREDYFVVRNLLLPSVLVELGFVTNASDREKLISSEYVDIFADSIYKGIVQYYKK</sequence>
<feature type="chain" id="PRO_5018762696" evidence="5">
    <location>
        <begin position="26"/>
        <end position="641"/>
    </location>
</feature>